<accession>A0AA38UN76</accession>
<dbReference type="EC" id="2.4.1.109" evidence="3"/>
<comment type="similarity">
    <text evidence="3">Belongs to the glycosyltransferase 39 family.</text>
</comment>
<proteinExistence type="inferred from homology"/>
<dbReference type="InterPro" id="IPR016093">
    <property type="entry name" value="MIR_motif"/>
</dbReference>
<name>A0AA38UN76_9AGAR</name>
<keyword evidence="3" id="KW-0808">Transferase</keyword>
<evidence type="ECO:0000256" key="1">
    <source>
        <dbReference type="ARBA" id="ARBA00022737"/>
    </source>
</evidence>
<dbReference type="InterPro" id="IPR027005">
    <property type="entry name" value="PMT-like"/>
</dbReference>
<comment type="pathway">
    <text evidence="3">Protein modification; protein glycosylation.</text>
</comment>
<dbReference type="Gene3D" id="2.80.10.50">
    <property type="match status" value="1"/>
</dbReference>
<dbReference type="PROSITE" id="PS50919">
    <property type="entry name" value="MIR"/>
    <property type="match status" value="1"/>
</dbReference>
<organism evidence="6 7">
    <name type="scientific">Lentinula detonsa</name>
    <dbReference type="NCBI Taxonomy" id="2804962"/>
    <lineage>
        <taxon>Eukaryota</taxon>
        <taxon>Fungi</taxon>
        <taxon>Dikarya</taxon>
        <taxon>Basidiomycota</taxon>
        <taxon>Agaricomycotina</taxon>
        <taxon>Agaricomycetes</taxon>
        <taxon>Agaricomycetidae</taxon>
        <taxon>Agaricales</taxon>
        <taxon>Marasmiineae</taxon>
        <taxon>Omphalotaceae</taxon>
        <taxon>Lentinula</taxon>
    </lineage>
</organism>
<dbReference type="Pfam" id="PF16192">
    <property type="entry name" value="PMT_4TMC"/>
    <property type="match status" value="1"/>
</dbReference>
<dbReference type="InterPro" id="IPR018306">
    <property type="entry name" value="Phage_T5_Orf172_DNA-bd"/>
</dbReference>
<comment type="catalytic activity">
    <reaction evidence="3">
        <text>a di-trans,poly-cis-dolichyl beta-D-mannosyl phosphate + L-threonyl-[protein] = 3-O-(alpha-D-mannosyl)-L-threonyl-[protein] + a di-trans,poly-cis-dolichyl phosphate + H(+)</text>
        <dbReference type="Rhea" id="RHEA:53396"/>
        <dbReference type="Rhea" id="RHEA-COMP:11060"/>
        <dbReference type="Rhea" id="RHEA-COMP:13547"/>
        <dbReference type="Rhea" id="RHEA-COMP:19498"/>
        <dbReference type="Rhea" id="RHEA-COMP:19501"/>
        <dbReference type="ChEBI" id="CHEBI:15378"/>
        <dbReference type="ChEBI" id="CHEBI:30013"/>
        <dbReference type="ChEBI" id="CHEBI:57683"/>
        <dbReference type="ChEBI" id="CHEBI:58211"/>
        <dbReference type="ChEBI" id="CHEBI:137323"/>
        <dbReference type="EC" id="2.4.1.109"/>
    </reaction>
</comment>
<feature type="non-terminal residue" evidence="6">
    <location>
        <position position="1"/>
    </location>
</feature>
<sequence>MTQQDAQHSQWEVEDDADLGEGSTKRRNTQSRGLHRANGRGCRNDGTTIQSTKREILPDLNLQYENASMNALGVELSRRVKELEKVTDNVETTNEYETPTFSEEDLATFYEDVLAHHSAANSEIHQSSHTGIAAGTSLESIPIATKTLSEEQYRADLSVLEEVDERLGLGLNLESELGMGTTGTGTTTTGLLYHRVVNKLGRILEDLERKAESINRATTFNSASTTTLKSSITPTTDKSANESINLSKLPIPLLSKSEWEALIRAGVYARDVNVVERAVEMMKLKTATDHPISSPGYYNNDWRIVNATHIDPPVISGSPNGLRYITPGMRIKLSHISTEKMLHSHDIRPPVSEVDFQNEVSAYGAPGFQDDANDDWILEIDEAASREAVKTLRTKFRLRHALTGCYLFSHKVKLPEWGFEQQEGKFTVVRGDSDVSGSSRRCTPKVNYRLPGFLAKFLKLQQVMWTTNAGLTDRHLFDSRPDAWPRLRRGIIYLIGNPMVWWLSTLSAVAYITVHGLLISREKRGYKDFNNTTVVKYDNLCGFLFMVWALHYGPFWIMGRQLFLHHYFPALYFAILLSCGVFDFVGIRTAPVVIQSRTAPFVCRCHHQSVFSRISGTLSHLLPCTLTMTTPFSPILGTVQNSSIYVNPTITRFGDARRSFPYLIRAWRRSIDNPISVADRPGWIYIFYEGGGVYKVGRTEDLARRMREWDRDCPGTSKVWIGAFWTPLAHLT</sequence>
<dbReference type="InterPro" id="IPR032421">
    <property type="entry name" value="PMT_4TMC"/>
</dbReference>
<feature type="domain" description="MIR" evidence="5">
    <location>
        <begin position="322"/>
        <end position="381"/>
    </location>
</feature>
<protein>
    <recommendedName>
        <fullName evidence="3">Dolichyl-phosphate-mannose--protein mannosyltransferase</fullName>
        <ecNumber evidence="3">2.4.1.109</ecNumber>
    </recommendedName>
</protein>
<dbReference type="AlphaFoldDB" id="A0AA38UN76"/>
<reference evidence="6" key="1">
    <citation type="submission" date="2022-08" db="EMBL/GenBank/DDBJ databases">
        <authorList>
            <consortium name="DOE Joint Genome Institute"/>
            <person name="Min B."/>
            <person name="Riley R."/>
            <person name="Sierra-Patev S."/>
            <person name="Naranjo-Ortiz M."/>
            <person name="Looney B."/>
            <person name="Konkel Z."/>
            <person name="Slot J.C."/>
            <person name="Sakamoto Y."/>
            <person name="Steenwyk J.L."/>
            <person name="Rokas A."/>
            <person name="Carro J."/>
            <person name="Camarero S."/>
            <person name="Ferreira P."/>
            <person name="Molpeceres G."/>
            <person name="Ruiz-Duenas F.J."/>
            <person name="Serrano A."/>
            <person name="Henrissat B."/>
            <person name="Drula E."/>
            <person name="Hughes K.W."/>
            <person name="Mata J.L."/>
            <person name="Ishikawa N.K."/>
            <person name="Vargas-Isla R."/>
            <person name="Ushijima S."/>
            <person name="Smith C.A."/>
            <person name="Ahrendt S."/>
            <person name="Andreopoulos W."/>
            <person name="He G."/>
            <person name="Labutti K."/>
            <person name="Lipzen A."/>
            <person name="Ng V."/>
            <person name="Sandor L."/>
            <person name="Barry K."/>
            <person name="Martinez A.T."/>
            <person name="Xiao Y."/>
            <person name="Gibbons J.G."/>
            <person name="Terashima K."/>
            <person name="Hibbett D.S."/>
            <person name="Grigoriev I.V."/>
        </authorList>
    </citation>
    <scope>NUCLEOTIDE SEQUENCE</scope>
    <source>
        <strain evidence="6">TFB7829</strain>
    </source>
</reference>
<comment type="caution">
    <text evidence="6">The sequence shown here is derived from an EMBL/GenBank/DDBJ whole genome shotgun (WGS) entry which is preliminary data.</text>
</comment>
<feature type="transmembrane region" description="Helical" evidence="3">
    <location>
        <begin position="570"/>
        <end position="587"/>
    </location>
</feature>
<keyword evidence="3" id="KW-1133">Transmembrane helix</keyword>
<keyword evidence="3" id="KW-0256">Endoplasmic reticulum</keyword>
<dbReference type="Proteomes" id="UP001163850">
    <property type="component" value="Unassembled WGS sequence"/>
</dbReference>
<dbReference type="PANTHER" id="PTHR10050:SF50">
    <property type="entry name" value="DOLICHYL-PHOSPHATE-MANNOSE--PROTEIN MANNOSYLTRANSFERASE 1-RELATED"/>
    <property type="match status" value="1"/>
</dbReference>
<dbReference type="InterPro" id="IPR036300">
    <property type="entry name" value="MIR_dom_sf"/>
</dbReference>
<keyword evidence="3" id="KW-0812">Transmembrane</keyword>
<feature type="transmembrane region" description="Helical" evidence="3">
    <location>
        <begin position="499"/>
        <end position="519"/>
    </location>
</feature>
<evidence type="ECO:0000259" key="5">
    <source>
        <dbReference type="PROSITE" id="PS50919"/>
    </source>
</evidence>
<feature type="transmembrane region" description="Helical" evidence="3">
    <location>
        <begin position="540"/>
        <end position="558"/>
    </location>
</feature>
<comment type="catalytic activity">
    <reaction evidence="3">
        <text>a di-trans,poly-cis-dolichyl beta-D-mannosyl phosphate + L-seryl-[protein] = 3-O-(alpha-D-mannosyl)-L-seryl-[protein] + a di-trans,poly-cis-dolichyl phosphate + H(+)</text>
        <dbReference type="Rhea" id="RHEA:17377"/>
        <dbReference type="Rhea" id="RHEA-COMP:9863"/>
        <dbReference type="Rhea" id="RHEA-COMP:13546"/>
        <dbReference type="Rhea" id="RHEA-COMP:19498"/>
        <dbReference type="Rhea" id="RHEA-COMP:19501"/>
        <dbReference type="ChEBI" id="CHEBI:15378"/>
        <dbReference type="ChEBI" id="CHEBI:29999"/>
        <dbReference type="ChEBI" id="CHEBI:57683"/>
        <dbReference type="ChEBI" id="CHEBI:58211"/>
        <dbReference type="ChEBI" id="CHEBI:137321"/>
        <dbReference type="EC" id="2.4.1.109"/>
    </reaction>
</comment>
<dbReference type="GO" id="GO:0004169">
    <property type="term" value="F:dolichyl-phosphate-mannose-protein mannosyltransferase activity"/>
    <property type="evidence" value="ECO:0007669"/>
    <property type="project" value="UniProtKB-UniRule"/>
</dbReference>
<dbReference type="GO" id="GO:0005789">
    <property type="term" value="C:endoplasmic reticulum membrane"/>
    <property type="evidence" value="ECO:0007669"/>
    <property type="project" value="UniProtKB-SubCell"/>
</dbReference>
<dbReference type="SMART" id="SM00472">
    <property type="entry name" value="MIR"/>
    <property type="match status" value="2"/>
</dbReference>
<evidence type="ECO:0000256" key="3">
    <source>
        <dbReference type="RuleBase" id="RU367007"/>
    </source>
</evidence>
<gene>
    <name evidence="6" type="ORF">F5890DRAFT_1637781</name>
</gene>
<evidence type="ECO:0000313" key="6">
    <source>
        <dbReference type="EMBL" id="KAJ3979376.1"/>
    </source>
</evidence>
<dbReference type="Pfam" id="PF10544">
    <property type="entry name" value="T5orf172"/>
    <property type="match status" value="1"/>
</dbReference>
<keyword evidence="3" id="KW-0328">Glycosyltransferase</keyword>
<feature type="compositionally biased region" description="Basic residues" evidence="4">
    <location>
        <begin position="25"/>
        <end position="38"/>
    </location>
</feature>
<keyword evidence="1" id="KW-0677">Repeat</keyword>
<dbReference type="Pfam" id="PF02815">
    <property type="entry name" value="MIR"/>
    <property type="match status" value="1"/>
</dbReference>
<dbReference type="EMBL" id="MU802363">
    <property type="protein sequence ID" value="KAJ3979376.1"/>
    <property type="molecule type" value="Genomic_DNA"/>
</dbReference>
<evidence type="ECO:0000256" key="4">
    <source>
        <dbReference type="SAM" id="MobiDB-lite"/>
    </source>
</evidence>
<dbReference type="SUPFAM" id="SSF82109">
    <property type="entry name" value="MIR domain"/>
    <property type="match status" value="1"/>
</dbReference>
<keyword evidence="2" id="KW-0325">Glycoprotein</keyword>
<evidence type="ECO:0000313" key="7">
    <source>
        <dbReference type="Proteomes" id="UP001163850"/>
    </source>
</evidence>
<comment type="caution">
    <text evidence="3">Lacks conserved residue(s) required for the propagation of feature annotation.</text>
</comment>
<feature type="compositionally biased region" description="Polar residues" evidence="4">
    <location>
        <begin position="1"/>
        <end position="10"/>
    </location>
</feature>
<evidence type="ECO:0000256" key="2">
    <source>
        <dbReference type="ARBA" id="ARBA00023180"/>
    </source>
</evidence>
<dbReference type="PANTHER" id="PTHR10050">
    <property type="entry name" value="DOLICHYL-PHOSPHATE-MANNOSE--PROTEIN MANNOSYLTRANSFERASE"/>
    <property type="match status" value="1"/>
</dbReference>
<keyword evidence="3" id="KW-0472">Membrane</keyword>
<feature type="region of interest" description="Disordered" evidence="4">
    <location>
        <begin position="1"/>
        <end position="50"/>
    </location>
</feature>
<comment type="function">
    <text evidence="3">Transfers mannose from Dol-P-mannose to Ser or Thr residues on proteins.</text>
</comment>
<comment type="subcellular location">
    <subcellularLocation>
        <location evidence="3">Endoplasmic reticulum membrane</location>
        <topology evidence="3">Multi-pass membrane protein</topology>
    </subcellularLocation>
</comment>